<dbReference type="NCBIfam" id="TIGR04068">
    <property type="entry name" value="rSAM_ocin_clost"/>
    <property type="match status" value="1"/>
</dbReference>
<evidence type="ECO:0000259" key="7">
    <source>
        <dbReference type="PROSITE" id="PS51918"/>
    </source>
</evidence>
<evidence type="ECO:0000313" key="8">
    <source>
        <dbReference type="EMBL" id="ASA25344.1"/>
    </source>
</evidence>
<dbReference type="Gene3D" id="3.20.20.70">
    <property type="entry name" value="Aldolase class I"/>
    <property type="match status" value="1"/>
</dbReference>
<reference evidence="8 9" key="1">
    <citation type="submission" date="2017-06" db="EMBL/GenBank/DDBJ databases">
        <title>Complete genome sequence of Paenibacillus donghaensis KCTC 13049T isolated from East Sea sediment, South Korea.</title>
        <authorList>
            <person name="Jung B.K."/>
            <person name="Hong S.-J."/>
            <person name="Shin J.-H."/>
        </authorList>
    </citation>
    <scope>NUCLEOTIDE SEQUENCE [LARGE SCALE GENOMIC DNA]</scope>
    <source>
        <strain evidence="8 9">KCTC 13049</strain>
    </source>
</reference>
<keyword evidence="3" id="KW-0949">S-adenosyl-L-methionine</keyword>
<accession>A0A2Z2KGL7</accession>
<dbReference type="PANTHER" id="PTHR43273:SF8">
    <property type="entry name" value="RADICAL SAM DOMAIN PROTEIN"/>
    <property type="match status" value="1"/>
</dbReference>
<dbReference type="InterPro" id="IPR023867">
    <property type="entry name" value="Sulphatase_maturase_rSAM"/>
</dbReference>
<keyword evidence="5" id="KW-0408">Iron</keyword>
<dbReference type="InterPro" id="IPR024001">
    <property type="entry name" value="Cys-rich_pep_rSAM_mat_CcpM"/>
</dbReference>
<proteinExistence type="predicted"/>
<dbReference type="Proteomes" id="UP000249890">
    <property type="component" value="Chromosome"/>
</dbReference>
<dbReference type="InterPro" id="IPR000385">
    <property type="entry name" value="MoaA_NifB_PqqE_Fe-S-bd_CS"/>
</dbReference>
<keyword evidence="9" id="KW-1185">Reference proteome</keyword>
<dbReference type="Pfam" id="PF04055">
    <property type="entry name" value="Radical_SAM"/>
    <property type="match status" value="1"/>
</dbReference>
<dbReference type="SUPFAM" id="SSF102114">
    <property type="entry name" value="Radical SAM enzymes"/>
    <property type="match status" value="1"/>
</dbReference>
<dbReference type="GO" id="GO:0051539">
    <property type="term" value="F:4 iron, 4 sulfur cluster binding"/>
    <property type="evidence" value="ECO:0007669"/>
    <property type="project" value="UniProtKB-KW"/>
</dbReference>
<dbReference type="SFLD" id="SFLDG01386">
    <property type="entry name" value="main_SPASM_domain-containing"/>
    <property type="match status" value="1"/>
</dbReference>
<dbReference type="GO" id="GO:0016491">
    <property type="term" value="F:oxidoreductase activity"/>
    <property type="evidence" value="ECO:0007669"/>
    <property type="project" value="InterPro"/>
</dbReference>
<dbReference type="PANTHER" id="PTHR43273">
    <property type="entry name" value="ANAEROBIC SULFATASE-MATURATING ENZYME HOMOLOG ASLB-RELATED"/>
    <property type="match status" value="1"/>
</dbReference>
<dbReference type="InterPro" id="IPR058240">
    <property type="entry name" value="rSAM_sf"/>
</dbReference>
<evidence type="ECO:0000256" key="3">
    <source>
        <dbReference type="ARBA" id="ARBA00022691"/>
    </source>
</evidence>
<evidence type="ECO:0000256" key="4">
    <source>
        <dbReference type="ARBA" id="ARBA00022723"/>
    </source>
</evidence>
<dbReference type="CDD" id="cd01335">
    <property type="entry name" value="Radical_SAM"/>
    <property type="match status" value="1"/>
</dbReference>
<dbReference type="PROSITE" id="PS01305">
    <property type="entry name" value="MOAA_NIFB_PQQE"/>
    <property type="match status" value="1"/>
</dbReference>
<evidence type="ECO:0000256" key="5">
    <source>
        <dbReference type="ARBA" id="ARBA00023004"/>
    </source>
</evidence>
<dbReference type="RefSeq" id="WP_087919309.1">
    <property type="nucleotide sequence ID" value="NZ_CP021780.1"/>
</dbReference>
<protein>
    <submittedName>
        <fullName evidence="8">Cys-rich peptide radical SAM maturase CcpM</fullName>
    </submittedName>
</protein>
<comment type="cofactor">
    <cofactor evidence="1">
        <name>[4Fe-4S] cluster</name>
        <dbReference type="ChEBI" id="CHEBI:49883"/>
    </cofactor>
</comment>
<dbReference type="PROSITE" id="PS51918">
    <property type="entry name" value="RADICAL_SAM"/>
    <property type="match status" value="1"/>
</dbReference>
<evidence type="ECO:0000256" key="2">
    <source>
        <dbReference type="ARBA" id="ARBA00022485"/>
    </source>
</evidence>
<dbReference type="EMBL" id="CP021780">
    <property type="protein sequence ID" value="ASA25344.1"/>
    <property type="molecule type" value="Genomic_DNA"/>
</dbReference>
<dbReference type="SFLD" id="SFLDS00029">
    <property type="entry name" value="Radical_SAM"/>
    <property type="match status" value="1"/>
</dbReference>
<gene>
    <name evidence="8" type="primary">ccpM</name>
    <name evidence="8" type="ORF">B9T62_34200</name>
</gene>
<dbReference type="SFLD" id="SFLDG01067">
    <property type="entry name" value="SPASM/twitch_domain_containing"/>
    <property type="match status" value="1"/>
</dbReference>
<dbReference type="GO" id="GO:0046872">
    <property type="term" value="F:metal ion binding"/>
    <property type="evidence" value="ECO:0007669"/>
    <property type="project" value="UniProtKB-KW"/>
</dbReference>
<dbReference type="OrthoDB" id="9808591at2"/>
<keyword evidence="4" id="KW-0479">Metal-binding</keyword>
<sequence length="474" mass="54866">MLDNLEKPFIHLFSLSDEFYMYDVNTNKIVCISKEVYDYLNEEADCLTNEVYDIISSLKKQGFLLTNRMKRIEHPFTEKVEYYLQSKLQMLSLQVTQNCNLRCDYCAYSGNYTNRSHQNINMSFDSAKKAVDFFIDRSGETNQLGIGFYGGEPLLQFSLIKKTVSYILENYPEREYVFTITTNGTVMPPEAIAFLDNHNFGVMISLDGYKENHDKNRKFNSNGVGSFDTIIKNLKIIKDKYSKLYKNLTFSVVLDADSDFSKCNEFFINNEFVKDSILSVASVSNNYIKEEKENTSNRLELERYELFKYLLVKMNRLKIGSYSKLIWQYDSQLEKFCAEMAKPSDTVPENGHHSGPCIPGAHRLFVNVNGDFFPCEKVSECSEVCGIGNIENGFDIEKVKSILNIGKLTEDECKNCWAYRYCMLCLVHSDGMDKLSSKKKLSYCDNVRNSAEEKMKEYCFLKKMNSDKYEEVAR</sequence>
<organism evidence="8 9">
    <name type="scientific">Paenibacillus donghaensis</name>
    <dbReference type="NCBI Taxonomy" id="414771"/>
    <lineage>
        <taxon>Bacteria</taxon>
        <taxon>Bacillati</taxon>
        <taxon>Bacillota</taxon>
        <taxon>Bacilli</taxon>
        <taxon>Bacillales</taxon>
        <taxon>Paenibacillaceae</taxon>
        <taxon>Paenibacillus</taxon>
    </lineage>
</organism>
<keyword evidence="2" id="KW-0004">4Fe-4S</keyword>
<evidence type="ECO:0000256" key="6">
    <source>
        <dbReference type="ARBA" id="ARBA00023014"/>
    </source>
</evidence>
<keyword evidence="6" id="KW-0411">Iron-sulfur</keyword>
<evidence type="ECO:0000313" key="9">
    <source>
        <dbReference type="Proteomes" id="UP000249890"/>
    </source>
</evidence>
<dbReference type="InterPro" id="IPR007197">
    <property type="entry name" value="rSAM"/>
</dbReference>
<dbReference type="SFLD" id="SFLDG01384">
    <property type="entry name" value="thioether_bond_formation_requi"/>
    <property type="match status" value="1"/>
</dbReference>
<name>A0A2Z2KGL7_9BACL</name>
<dbReference type="KEGG" id="pdh:B9T62_34200"/>
<feature type="domain" description="Radical SAM core" evidence="7">
    <location>
        <begin position="83"/>
        <end position="317"/>
    </location>
</feature>
<dbReference type="AlphaFoldDB" id="A0A2Z2KGL7"/>
<evidence type="ECO:0000256" key="1">
    <source>
        <dbReference type="ARBA" id="ARBA00001966"/>
    </source>
</evidence>
<dbReference type="InterPro" id="IPR013785">
    <property type="entry name" value="Aldolase_TIM"/>
</dbReference>